<dbReference type="EMBL" id="CM047583">
    <property type="protein sequence ID" value="KAI9913401.1"/>
    <property type="molecule type" value="Genomic_DNA"/>
</dbReference>
<comment type="caution">
    <text evidence="1">The sequence shown here is derived from an EMBL/GenBank/DDBJ whole genome shotgun (WGS) entry which is preliminary data.</text>
</comment>
<proteinExistence type="predicted"/>
<accession>A0ACC0W6S0</accession>
<gene>
    <name evidence="1" type="ORF">PsorP6_005204</name>
</gene>
<reference evidence="1 2" key="1">
    <citation type="journal article" date="2022" name="bioRxiv">
        <title>The genome of the oomycete Peronosclerospora sorghi, a cosmopolitan pathogen of maize and sorghum, is inflated with dispersed pseudogenes.</title>
        <authorList>
            <person name="Fletcher K."/>
            <person name="Martin F."/>
            <person name="Isakeit T."/>
            <person name="Cavanaugh K."/>
            <person name="Magill C."/>
            <person name="Michelmore R."/>
        </authorList>
    </citation>
    <scope>NUCLEOTIDE SEQUENCE [LARGE SCALE GENOMIC DNA]</scope>
    <source>
        <strain evidence="1">P6</strain>
    </source>
</reference>
<protein>
    <submittedName>
        <fullName evidence="1">Uncharacterized protein</fullName>
    </submittedName>
</protein>
<sequence>MKEDDVQARILKYFSDFNAIEDDNGLQTVIGLERLSTQENEINGDDGLVCDDVRRNFGLNTIMETVDRLNKENQAKINGTSSAKKIYEDEVREEPESRVGKSKKSRKKKRTPKEKVYDDSRKSGKHSSILVHATLKKLVRLSTMKEVRLMERHCAYLPQLTKYTWK</sequence>
<keyword evidence="2" id="KW-1185">Reference proteome</keyword>
<dbReference type="Proteomes" id="UP001163321">
    <property type="component" value="Chromosome 4"/>
</dbReference>
<evidence type="ECO:0000313" key="2">
    <source>
        <dbReference type="Proteomes" id="UP001163321"/>
    </source>
</evidence>
<name>A0ACC0W6S0_9STRA</name>
<evidence type="ECO:0000313" key="1">
    <source>
        <dbReference type="EMBL" id="KAI9913401.1"/>
    </source>
</evidence>
<organism evidence="1 2">
    <name type="scientific">Peronosclerospora sorghi</name>
    <dbReference type="NCBI Taxonomy" id="230839"/>
    <lineage>
        <taxon>Eukaryota</taxon>
        <taxon>Sar</taxon>
        <taxon>Stramenopiles</taxon>
        <taxon>Oomycota</taxon>
        <taxon>Peronosporomycetes</taxon>
        <taxon>Peronosporales</taxon>
        <taxon>Peronosporaceae</taxon>
        <taxon>Peronosclerospora</taxon>
    </lineage>
</organism>